<feature type="transmembrane region" description="Helical" evidence="1">
    <location>
        <begin position="7"/>
        <end position="28"/>
    </location>
</feature>
<proteinExistence type="predicted"/>
<accession>A0A2T9J629</accession>
<dbReference type="Pfam" id="PF00805">
    <property type="entry name" value="Pentapeptide"/>
    <property type="match status" value="1"/>
</dbReference>
<sequence>MRAIIAISVGIVAIVGLFTSGQLISIAPEWLKFWIFSNEYITSLGPEIGGSGLDAFLVGGVAGLVASQIGREREFSAFRRDLSRRKANRRPFKLEKTTECWSTDLDLSGIEFNQETIEDRIFANIYFSKQGAPAKFTSMTLHGCDLSRIRFGNRHSRGTMKDTKFQDCTVRNSSFENLDFKNGGNAFLSSRIEACRFDGANLENVALDGAVFVDCTFWGTRFKDLKLPDETWNALTAAGLLVTDGPKQHTVQTLDEALRSLTPRKAAYVARALFVDFVRKWLPAPERWPKQPAATGDAKPPADA</sequence>
<dbReference type="SUPFAM" id="SSF141571">
    <property type="entry name" value="Pentapeptide repeat-like"/>
    <property type="match status" value="1"/>
</dbReference>
<dbReference type="Proteomes" id="UP000244913">
    <property type="component" value="Unassembled WGS sequence"/>
</dbReference>
<organism evidence="2 3">
    <name type="scientific">Caulobacter radicis</name>
    <dbReference type="NCBI Taxonomy" id="2172650"/>
    <lineage>
        <taxon>Bacteria</taxon>
        <taxon>Pseudomonadati</taxon>
        <taxon>Pseudomonadota</taxon>
        <taxon>Alphaproteobacteria</taxon>
        <taxon>Caulobacterales</taxon>
        <taxon>Caulobacteraceae</taxon>
        <taxon>Caulobacter</taxon>
    </lineage>
</organism>
<dbReference type="AlphaFoldDB" id="A0A2T9J629"/>
<keyword evidence="1" id="KW-0812">Transmembrane</keyword>
<keyword evidence="1" id="KW-0472">Membrane</keyword>
<evidence type="ECO:0008006" key="4">
    <source>
        <dbReference type="Google" id="ProtNLM"/>
    </source>
</evidence>
<evidence type="ECO:0000313" key="3">
    <source>
        <dbReference type="Proteomes" id="UP000244913"/>
    </source>
</evidence>
<gene>
    <name evidence="2" type="ORF">DDF65_17450</name>
</gene>
<evidence type="ECO:0000256" key="1">
    <source>
        <dbReference type="SAM" id="Phobius"/>
    </source>
</evidence>
<protein>
    <recommendedName>
        <fullName evidence="4">Pentapeptide repeat-containing protein</fullName>
    </recommendedName>
</protein>
<dbReference type="InterPro" id="IPR001646">
    <property type="entry name" value="5peptide_repeat"/>
</dbReference>
<dbReference type="Gene3D" id="2.160.20.80">
    <property type="entry name" value="E3 ubiquitin-protein ligase SopA"/>
    <property type="match status" value="1"/>
</dbReference>
<reference evidence="2 3" key="1">
    <citation type="submission" date="2018-04" db="EMBL/GenBank/DDBJ databases">
        <title>The genome sequence of Caulobacter sp. 736.</title>
        <authorList>
            <person name="Gao J."/>
            <person name="Sun J."/>
        </authorList>
    </citation>
    <scope>NUCLEOTIDE SEQUENCE [LARGE SCALE GENOMIC DNA]</scope>
    <source>
        <strain evidence="2 3">736</strain>
    </source>
</reference>
<keyword evidence="1" id="KW-1133">Transmembrane helix</keyword>
<keyword evidence="3" id="KW-1185">Reference proteome</keyword>
<evidence type="ECO:0000313" key="2">
    <source>
        <dbReference type="EMBL" id="PVM76707.1"/>
    </source>
</evidence>
<comment type="caution">
    <text evidence="2">The sequence shown here is derived from an EMBL/GenBank/DDBJ whole genome shotgun (WGS) entry which is preliminary data.</text>
</comment>
<name>A0A2T9J629_9CAUL</name>
<dbReference type="EMBL" id="QDKP01000050">
    <property type="protein sequence ID" value="PVM76707.1"/>
    <property type="molecule type" value="Genomic_DNA"/>
</dbReference>